<dbReference type="AlphaFoldDB" id="A0A9N9JD30"/>
<dbReference type="EMBL" id="CAJVPY010020304">
    <property type="protein sequence ID" value="CAG8775031.1"/>
    <property type="molecule type" value="Genomic_DNA"/>
</dbReference>
<keyword evidence="2" id="KW-1185">Reference proteome</keyword>
<proteinExistence type="predicted"/>
<feature type="non-terminal residue" evidence="1">
    <location>
        <position position="67"/>
    </location>
</feature>
<comment type="caution">
    <text evidence="1">The sequence shown here is derived from an EMBL/GenBank/DDBJ whole genome shotgun (WGS) entry which is preliminary data.</text>
</comment>
<organism evidence="1 2">
    <name type="scientific">Dentiscutata erythropus</name>
    <dbReference type="NCBI Taxonomy" id="1348616"/>
    <lineage>
        <taxon>Eukaryota</taxon>
        <taxon>Fungi</taxon>
        <taxon>Fungi incertae sedis</taxon>
        <taxon>Mucoromycota</taxon>
        <taxon>Glomeromycotina</taxon>
        <taxon>Glomeromycetes</taxon>
        <taxon>Diversisporales</taxon>
        <taxon>Gigasporaceae</taxon>
        <taxon>Dentiscutata</taxon>
    </lineage>
</organism>
<evidence type="ECO:0000313" key="2">
    <source>
        <dbReference type="Proteomes" id="UP000789405"/>
    </source>
</evidence>
<accession>A0A9N9JD30</accession>
<reference evidence="1" key="1">
    <citation type="submission" date="2021-06" db="EMBL/GenBank/DDBJ databases">
        <authorList>
            <person name="Kallberg Y."/>
            <person name="Tangrot J."/>
            <person name="Rosling A."/>
        </authorList>
    </citation>
    <scope>NUCLEOTIDE SEQUENCE</scope>
    <source>
        <strain evidence="1">MA453B</strain>
    </source>
</reference>
<evidence type="ECO:0000313" key="1">
    <source>
        <dbReference type="EMBL" id="CAG8775031.1"/>
    </source>
</evidence>
<dbReference type="Proteomes" id="UP000789405">
    <property type="component" value="Unassembled WGS sequence"/>
</dbReference>
<protein>
    <submittedName>
        <fullName evidence="1">26562_t:CDS:1</fullName>
    </submittedName>
</protein>
<sequence length="67" mass="7374">MKDITTQALGFSKTNNTNAEIKRMSTPGYNKIKTKIKLAPIETSPVALPIEIISTTNNLEIESQDNP</sequence>
<gene>
    <name evidence="1" type="ORF">DERYTH_LOCUS19064</name>
</gene>
<name>A0A9N9JD30_9GLOM</name>